<accession>A0AA35SUK8</accession>
<proteinExistence type="predicted"/>
<feature type="domain" description="BTB" evidence="2">
    <location>
        <begin position="84"/>
        <end position="174"/>
    </location>
</feature>
<dbReference type="Proteomes" id="UP001174909">
    <property type="component" value="Unassembled WGS sequence"/>
</dbReference>
<feature type="region of interest" description="Disordered" evidence="1">
    <location>
        <begin position="429"/>
        <end position="485"/>
    </location>
</feature>
<name>A0AA35SUK8_GEOBA</name>
<dbReference type="Gene3D" id="1.25.40.420">
    <property type="match status" value="1"/>
</dbReference>
<reference evidence="3" key="1">
    <citation type="submission" date="2023-03" db="EMBL/GenBank/DDBJ databases">
        <authorList>
            <person name="Steffen K."/>
            <person name="Cardenas P."/>
        </authorList>
    </citation>
    <scope>NUCLEOTIDE SEQUENCE</scope>
</reference>
<dbReference type="InterPro" id="IPR051481">
    <property type="entry name" value="BTB-POZ/Galectin-3-binding"/>
</dbReference>
<keyword evidence="4" id="KW-1185">Reference proteome</keyword>
<dbReference type="SMART" id="SM00225">
    <property type="entry name" value="BTB"/>
    <property type="match status" value="1"/>
</dbReference>
<protein>
    <submittedName>
        <fullName evidence="3">Serine-enriched protein</fullName>
    </submittedName>
</protein>
<organism evidence="3 4">
    <name type="scientific">Geodia barretti</name>
    <name type="common">Barrett's horny sponge</name>
    <dbReference type="NCBI Taxonomy" id="519541"/>
    <lineage>
        <taxon>Eukaryota</taxon>
        <taxon>Metazoa</taxon>
        <taxon>Porifera</taxon>
        <taxon>Demospongiae</taxon>
        <taxon>Heteroscleromorpha</taxon>
        <taxon>Tetractinellida</taxon>
        <taxon>Astrophorina</taxon>
        <taxon>Geodiidae</taxon>
        <taxon>Geodia</taxon>
    </lineage>
</organism>
<evidence type="ECO:0000259" key="2">
    <source>
        <dbReference type="PROSITE" id="PS50097"/>
    </source>
</evidence>
<dbReference type="InterPro" id="IPR011705">
    <property type="entry name" value="BACK"/>
</dbReference>
<evidence type="ECO:0000256" key="1">
    <source>
        <dbReference type="SAM" id="MobiDB-lite"/>
    </source>
</evidence>
<feature type="compositionally biased region" description="Polar residues" evidence="1">
    <location>
        <begin position="443"/>
        <end position="457"/>
    </location>
</feature>
<dbReference type="PANTHER" id="PTHR24410">
    <property type="entry name" value="HL07962P-RELATED"/>
    <property type="match status" value="1"/>
</dbReference>
<dbReference type="InterPro" id="IPR011333">
    <property type="entry name" value="SKP1/BTB/POZ_sf"/>
</dbReference>
<dbReference type="PROSITE" id="PS50097">
    <property type="entry name" value="BTB"/>
    <property type="match status" value="1"/>
</dbReference>
<feature type="region of interest" description="Disordered" evidence="1">
    <location>
        <begin position="336"/>
        <end position="412"/>
    </location>
</feature>
<dbReference type="EMBL" id="CASHTH010002839">
    <property type="protein sequence ID" value="CAI8035959.1"/>
    <property type="molecule type" value="Genomic_DNA"/>
</dbReference>
<feature type="compositionally biased region" description="Polar residues" evidence="1">
    <location>
        <begin position="336"/>
        <end position="345"/>
    </location>
</feature>
<dbReference type="PANTHER" id="PTHR24410:SF46">
    <property type="entry name" value="SERINE-ENRICHED PROTEIN"/>
    <property type="match status" value="1"/>
</dbReference>
<comment type="caution">
    <text evidence="3">The sequence shown here is derived from an EMBL/GenBank/DDBJ whole genome shotgun (WGS) entry which is preliminary data.</text>
</comment>
<dbReference type="AlphaFoldDB" id="A0AA35SUK8"/>
<dbReference type="SMART" id="SM00875">
    <property type="entry name" value="BACK"/>
    <property type="match status" value="1"/>
</dbReference>
<dbReference type="InterPro" id="IPR000210">
    <property type="entry name" value="BTB/POZ_dom"/>
</dbReference>
<dbReference type="Gene3D" id="3.30.710.10">
    <property type="entry name" value="Potassium Channel Kv1.1, Chain A"/>
    <property type="match status" value="1"/>
</dbReference>
<sequence>MSIVRYASSDSLGTASLCSQGSTVSPMMTVLDDSSTERIDRVSDGTTDGGGDAEEGAEKDGIRFENRESLAHDLQFLANMPELCDTTFLVGEERQPICGVKAILAARSRVFRRLLFGDSRKQGKKKANPSKPPDGYIEKYDLRGNPVVVVTDFEPGVFKLLVDYIHTGSVMLQARSLLGLMNAADHYGLEDLKLACIRFMEHCITVDTVCSLLASAEKYIQYKSTKILVQKMFEFVDGNAEKILSLGAFQQLPQHVVRIVLGREELQALEVTKFNAAYRWTLRYVEERSAETPKEVFEPFVDVINFARIPARDLMQNVRRAEVVEDRVILNALATQADPSSSSEGARQGSRLRKTATVPSDIEGRSATTPSPQPPKREREIRRAQSSKSSLTHVIDANGGDSSPAEGWKRGGAASVPSLVEVGIETQLRQNGTEMAHNRDTNRVSPATSQNSTTGDTDSSHDNSNRDSMSSFGMEGDAPVLTSSPVNLSRQRQFLSYNALDMIVTTSNPDNAPVNV</sequence>
<evidence type="ECO:0000313" key="3">
    <source>
        <dbReference type="EMBL" id="CAI8035959.1"/>
    </source>
</evidence>
<gene>
    <name evidence="3" type="ORF">GBAR_LOCUS20180</name>
</gene>
<dbReference type="SUPFAM" id="SSF54695">
    <property type="entry name" value="POZ domain"/>
    <property type="match status" value="1"/>
</dbReference>
<dbReference type="CDD" id="cd18294">
    <property type="entry name" value="BTB_POZ_BTBD19"/>
    <property type="match status" value="1"/>
</dbReference>
<dbReference type="Pfam" id="PF00651">
    <property type="entry name" value="BTB"/>
    <property type="match status" value="1"/>
</dbReference>
<evidence type="ECO:0000313" key="4">
    <source>
        <dbReference type="Proteomes" id="UP001174909"/>
    </source>
</evidence>
<feature type="region of interest" description="Disordered" evidence="1">
    <location>
        <begin position="29"/>
        <end position="59"/>
    </location>
</feature>